<dbReference type="InterPro" id="IPR032720">
    <property type="entry name" value="Cys_rich_CWC"/>
</dbReference>
<evidence type="ECO:0008006" key="3">
    <source>
        <dbReference type="Google" id="ProtNLM"/>
    </source>
</evidence>
<gene>
    <name evidence="1" type="ORF">CH362_00900</name>
</gene>
<keyword evidence="2" id="KW-1185">Reference proteome</keyword>
<sequence>MTQKKCPQCSSILECGVDQGTCWCFDIRLDGEALKNIREMYEDCLCKDCLTRFETNVVNQKI</sequence>
<dbReference type="AlphaFoldDB" id="A0A2M9YFS8"/>
<dbReference type="OrthoDB" id="331868at2"/>
<organism evidence="1 2">
    <name type="scientific">Leptospira saintgironsiae</name>
    <dbReference type="NCBI Taxonomy" id="2023183"/>
    <lineage>
        <taxon>Bacteria</taxon>
        <taxon>Pseudomonadati</taxon>
        <taxon>Spirochaetota</taxon>
        <taxon>Spirochaetia</taxon>
        <taxon>Leptospirales</taxon>
        <taxon>Leptospiraceae</taxon>
        <taxon>Leptospira</taxon>
    </lineage>
</organism>
<evidence type="ECO:0000313" key="1">
    <source>
        <dbReference type="EMBL" id="PJZ50369.1"/>
    </source>
</evidence>
<dbReference type="RefSeq" id="WP_100708483.1">
    <property type="nucleotide sequence ID" value="NZ_NPDR01000001.1"/>
</dbReference>
<protein>
    <recommendedName>
        <fullName evidence="3">Cysteine-rich CWC</fullName>
    </recommendedName>
</protein>
<accession>A0A2M9YFS8</accession>
<proteinExistence type="predicted"/>
<comment type="caution">
    <text evidence="1">The sequence shown here is derived from an EMBL/GenBank/DDBJ whole genome shotgun (WGS) entry which is preliminary data.</text>
</comment>
<evidence type="ECO:0000313" key="2">
    <source>
        <dbReference type="Proteomes" id="UP000231926"/>
    </source>
</evidence>
<dbReference type="EMBL" id="NPDR01000001">
    <property type="protein sequence ID" value="PJZ50369.1"/>
    <property type="molecule type" value="Genomic_DNA"/>
</dbReference>
<dbReference type="Proteomes" id="UP000231926">
    <property type="component" value="Unassembled WGS sequence"/>
</dbReference>
<reference evidence="1 2" key="1">
    <citation type="submission" date="2017-07" db="EMBL/GenBank/DDBJ databases">
        <title>Leptospira spp. isolated from tropical soils.</title>
        <authorList>
            <person name="Thibeaux R."/>
            <person name="Iraola G."/>
            <person name="Ferres I."/>
            <person name="Bierque E."/>
            <person name="Girault D."/>
            <person name="Soupe-Gilbert M.-E."/>
            <person name="Picardeau M."/>
            <person name="Goarant C."/>
        </authorList>
    </citation>
    <scope>NUCLEOTIDE SEQUENCE [LARGE SCALE GENOMIC DNA]</scope>
    <source>
        <strain evidence="1 2">FH4-C-A2</strain>
    </source>
</reference>
<dbReference type="Pfam" id="PF14375">
    <property type="entry name" value="Cys_rich_CWC"/>
    <property type="match status" value="1"/>
</dbReference>
<name>A0A2M9YFS8_9LEPT</name>